<evidence type="ECO:0000256" key="2">
    <source>
        <dbReference type="ARBA" id="ARBA00023445"/>
    </source>
</evidence>
<dbReference type="InterPro" id="IPR001509">
    <property type="entry name" value="Epimerase_deHydtase"/>
</dbReference>
<evidence type="ECO:0000259" key="3">
    <source>
        <dbReference type="Pfam" id="PF01370"/>
    </source>
</evidence>
<dbReference type="GO" id="GO:0016616">
    <property type="term" value="F:oxidoreductase activity, acting on the CH-OH group of donors, NAD or NADP as acceptor"/>
    <property type="evidence" value="ECO:0007669"/>
    <property type="project" value="TreeGrafter"/>
</dbReference>
<comment type="similarity">
    <text evidence="2">Belongs to the NAD(P)-dependent epimerase/dehydratase family. Dihydroflavonol-4-reductase subfamily.</text>
</comment>
<dbReference type="Pfam" id="PF01370">
    <property type="entry name" value="Epimerase"/>
    <property type="match status" value="1"/>
</dbReference>
<dbReference type="Gene3D" id="3.40.50.720">
    <property type="entry name" value="NAD(P)-binding Rossmann-like Domain"/>
    <property type="match status" value="1"/>
</dbReference>
<keyword evidence="1" id="KW-0560">Oxidoreductase</keyword>
<dbReference type="SUPFAM" id="SSF51735">
    <property type="entry name" value="NAD(P)-binding Rossmann-fold domains"/>
    <property type="match status" value="1"/>
</dbReference>
<dbReference type="OrthoDB" id="2735536at2759"/>
<dbReference type="AlphaFoldDB" id="A0A6A5ZUP4"/>
<accession>A0A6A5ZUP4</accession>
<gene>
    <name evidence="4" type="ORF">BDV96DRAFT_618090</name>
</gene>
<sequence>MAGDLVLLTGATGYLGYLTLVQLLRSGYQVRATARSQSKIAKVEAAPTFKALHGSVEWIVVPDMTADGAYDEAVKGVKYIIHVASPIPTFGGEPIPADKLEDYFLGQAPKGELGILESAHRAGTVKRIVVTSSVVAITPFDYYLGQGDYSVDITAENRIPDVKGPFDFEFQAYSAGKAAALNAADAWMASHDPNFDLIAVIPGWIFGRDELITDVESFTKGSTNSVLAGLLLGGKNEMPYNGNSVQGEDVAKIQVLSLDPKVKGNQSFIASADFKWETAIGVLKKSFAQQVADGKLSVEGKQPTLAIKHPNKNTEEVFGFKFAPFEKVVEAVAKQYLELEAQA</sequence>
<dbReference type="EMBL" id="ML977310">
    <property type="protein sequence ID" value="KAF2122805.1"/>
    <property type="molecule type" value="Genomic_DNA"/>
</dbReference>
<dbReference type="InterPro" id="IPR036291">
    <property type="entry name" value="NAD(P)-bd_dom_sf"/>
</dbReference>
<evidence type="ECO:0000256" key="1">
    <source>
        <dbReference type="ARBA" id="ARBA00023002"/>
    </source>
</evidence>
<dbReference type="PANTHER" id="PTHR10366:SF564">
    <property type="entry name" value="STEROL-4-ALPHA-CARBOXYLATE 3-DEHYDROGENASE, DECARBOXYLATING"/>
    <property type="match status" value="1"/>
</dbReference>
<dbReference type="Proteomes" id="UP000799770">
    <property type="component" value="Unassembled WGS sequence"/>
</dbReference>
<proteinExistence type="inferred from homology"/>
<evidence type="ECO:0000313" key="5">
    <source>
        <dbReference type="Proteomes" id="UP000799770"/>
    </source>
</evidence>
<keyword evidence="5" id="KW-1185">Reference proteome</keyword>
<feature type="domain" description="NAD-dependent epimerase/dehydratase" evidence="3">
    <location>
        <begin position="6"/>
        <end position="237"/>
    </location>
</feature>
<protein>
    <recommendedName>
        <fullName evidence="3">NAD-dependent epimerase/dehydratase domain-containing protein</fullName>
    </recommendedName>
</protein>
<dbReference type="PANTHER" id="PTHR10366">
    <property type="entry name" value="NAD DEPENDENT EPIMERASE/DEHYDRATASE"/>
    <property type="match status" value="1"/>
</dbReference>
<reference evidence="4" key="1">
    <citation type="journal article" date="2020" name="Stud. Mycol.">
        <title>101 Dothideomycetes genomes: a test case for predicting lifestyles and emergence of pathogens.</title>
        <authorList>
            <person name="Haridas S."/>
            <person name="Albert R."/>
            <person name="Binder M."/>
            <person name="Bloem J."/>
            <person name="Labutti K."/>
            <person name="Salamov A."/>
            <person name="Andreopoulos B."/>
            <person name="Baker S."/>
            <person name="Barry K."/>
            <person name="Bills G."/>
            <person name="Bluhm B."/>
            <person name="Cannon C."/>
            <person name="Castanera R."/>
            <person name="Culley D."/>
            <person name="Daum C."/>
            <person name="Ezra D."/>
            <person name="Gonzalez J."/>
            <person name="Henrissat B."/>
            <person name="Kuo A."/>
            <person name="Liang C."/>
            <person name="Lipzen A."/>
            <person name="Lutzoni F."/>
            <person name="Magnuson J."/>
            <person name="Mondo S."/>
            <person name="Nolan M."/>
            <person name="Ohm R."/>
            <person name="Pangilinan J."/>
            <person name="Park H.-J."/>
            <person name="Ramirez L."/>
            <person name="Alfaro M."/>
            <person name="Sun H."/>
            <person name="Tritt A."/>
            <person name="Yoshinaga Y."/>
            <person name="Zwiers L.-H."/>
            <person name="Turgeon B."/>
            <person name="Goodwin S."/>
            <person name="Spatafora J."/>
            <person name="Crous P."/>
            <person name="Grigoriev I."/>
        </authorList>
    </citation>
    <scope>NUCLEOTIDE SEQUENCE</scope>
    <source>
        <strain evidence="4">CBS 627.86</strain>
    </source>
</reference>
<dbReference type="InterPro" id="IPR050425">
    <property type="entry name" value="NAD(P)_dehydrat-like"/>
</dbReference>
<organism evidence="4 5">
    <name type="scientific">Lophiotrema nucula</name>
    <dbReference type="NCBI Taxonomy" id="690887"/>
    <lineage>
        <taxon>Eukaryota</taxon>
        <taxon>Fungi</taxon>
        <taxon>Dikarya</taxon>
        <taxon>Ascomycota</taxon>
        <taxon>Pezizomycotina</taxon>
        <taxon>Dothideomycetes</taxon>
        <taxon>Pleosporomycetidae</taxon>
        <taxon>Pleosporales</taxon>
        <taxon>Lophiotremataceae</taxon>
        <taxon>Lophiotrema</taxon>
    </lineage>
</organism>
<name>A0A6A5ZUP4_9PLEO</name>
<evidence type="ECO:0000313" key="4">
    <source>
        <dbReference type="EMBL" id="KAF2122805.1"/>
    </source>
</evidence>